<evidence type="ECO:0000313" key="11">
    <source>
        <dbReference type="Proteomes" id="UP001210211"/>
    </source>
</evidence>
<feature type="domain" description="GOLD" evidence="9">
    <location>
        <begin position="55"/>
        <end position="142"/>
    </location>
</feature>
<name>A0AAD6ESL8_9POAL</name>
<sequence>MKTKSRKNIYYGRAREASGPHEREEFCDISPAVLLSLSTLTPIDAIIVDVPSGKVKCLTEDLHKGTLSSAQYRVVNASASHLTISTRVSGPNGEELHHLESVESGQFSLEVGTTGRHTACFWSPQFELTASVSVDVEWDLVTRARNPHDATIKGNLLEAMRLELKKLENAVKVIHDEMIYLREREADAQRLNKETVSKMSSLSLLSLAICLGVASLQIWHLKAFFESKKIL</sequence>
<comment type="similarity">
    <text evidence="2 7">Belongs to the EMP24/GP25L family.</text>
</comment>
<evidence type="ECO:0000313" key="10">
    <source>
        <dbReference type="EMBL" id="KAJ3699642.1"/>
    </source>
</evidence>
<evidence type="ECO:0000256" key="1">
    <source>
        <dbReference type="ARBA" id="ARBA00004479"/>
    </source>
</evidence>
<keyword evidence="4" id="KW-0732">Signal</keyword>
<accession>A0AAD6ESL8</accession>
<dbReference type="EMBL" id="JAMRDG010000001">
    <property type="protein sequence ID" value="KAJ3699642.1"/>
    <property type="molecule type" value="Genomic_DNA"/>
</dbReference>
<dbReference type="PROSITE" id="PS50866">
    <property type="entry name" value="GOLD"/>
    <property type="match status" value="1"/>
</dbReference>
<dbReference type="SMART" id="SM01190">
    <property type="entry name" value="EMP24_GP25L"/>
    <property type="match status" value="1"/>
</dbReference>
<evidence type="ECO:0000256" key="7">
    <source>
        <dbReference type="RuleBase" id="RU003827"/>
    </source>
</evidence>
<evidence type="ECO:0000256" key="8">
    <source>
        <dbReference type="SAM" id="Phobius"/>
    </source>
</evidence>
<protein>
    <recommendedName>
        <fullName evidence="9">GOLD domain-containing protein</fullName>
    </recommendedName>
</protein>
<reference evidence="10 11" key="1">
    <citation type="journal article" date="2022" name="Cell">
        <title>Repeat-based holocentromeres influence genome architecture and karyotype evolution.</title>
        <authorList>
            <person name="Hofstatter P.G."/>
            <person name="Thangavel G."/>
            <person name="Lux T."/>
            <person name="Neumann P."/>
            <person name="Vondrak T."/>
            <person name="Novak P."/>
            <person name="Zhang M."/>
            <person name="Costa L."/>
            <person name="Castellani M."/>
            <person name="Scott A."/>
            <person name="Toegelov H."/>
            <person name="Fuchs J."/>
            <person name="Mata-Sucre Y."/>
            <person name="Dias Y."/>
            <person name="Vanzela A.L.L."/>
            <person name="Huettel B."/>
            <person name="Almeida C.C.S."/>
            <person name="Simkova H."/>
            <person name="Souza G."/>
            <person name="Pedrosa-Harand A."/>
            <person name="Macas J."/>
            <person name="Mayer K.F.X."/>
            <person name="Houben A."/>
            <person name="Marques A."/>
        </authorList>
    </citation>
    <scope>NUCLEOTIDE SEQUENCE [LARGE SCALE GENOMIC DNA]</scope>
    <source>
        <strain evidence="10">RhyTen1mFocal</strain>
    </source>
</reference>
<evidence type="ECO:0000256" key="2">
    <source>
        <dbReference type="ARBA" id="ARBA00007104"/>
    </source>
</evidence>
<evidence type="ECO:0000256" key="6">
    <source>
        <dbReference type="ARBA" id="ARBA00023136"/>
    </source>
</evidence>
<evidence type="ECO:0000259" key="9">
    <source>
        <dbReference type="PROSITE" id="PS50866"/>
    </source>
</evidence>
<proteinExistence type="inferred from homology"/>
<dbReference type="InterPro" id="IPR009038">
    <property type="entry name" value="GOLD_dom"/>
</dbReference>
<dbReference type="GO" id="GO:0016020">
    <property type="term" value="C:membrane"/>
    <property type="evidence" value="ECO:0007669"/>
    <property type="project" value="UniProtKB-SubCell"/>
</dbReference>
<organism evidence="10 11">
    <name type="scientific">Rhynchospora tenuis</name>
    <dbReference type="NCBI Taxonomy" id="198213"/>
    <lineage>
        <taxon>Eukaryota</taxon>
        <taxon>Viridiplantae</taxon>
        <taxon>Streptophyta</taxon>
        <taxon>Embryophyta</taxon>
        <taxon>Tracheophyta</taxon>
        <taxon>Spermatophyta</taxon>
        <taxon>Magnoliopsida</taxon>
        <taxon>Liliopsida</taxon>
        <taxon>Poales</taxon>
        <taxon>Cyperaceae</taxon>
        <taxon>Cyperoideae</taxon>
        <taxon>Rhynchosporeae</taxon>
        <taxon>Rhynchospora</taxon>
    </lineage>
</organism>
<evidence type="ECO:0000256" key="4">
    <source>
        <dbReference type="ARBA" id="ARBA00022729"/>
    </source>
</evidence>
<dbReference type="InterPro" id="IPR015720">
    <property type="entry name" value="Emp24-like"/>
</dbReference>
<dbReference type="Proteomes" id="UP001210211">
    <property type="component" value="Unassembled WGS sequence"/>
</dbReference>
<keyword evidence="5 8" id="KW-1133">Transmembrane helix</keyword>
<dbReference type="Pfam" id="PF01105">
    <property type="entry name" value="EMP24_GP25L"/>
    <property type="match status" value="1"/>
</dbReference>
<dbReference type="PANTHER" id="PTHR22811">
    <property type="entry name" value="TRANSMEMBRANE EMP24 DOMAIN-CONTAINING PROTEIN"/>
    <property type="match status" value="1"/>
</dbReference>
<evidence type="ECO:0000256" key="3">
    <source>
        <dbReference type="ARBA" id="ARBA00022692"/>
    </source>
</evidence>
<comment type="subcellular location">
    <subcellularLocation>
        <location evidence="1 7">Membrane</location>
        <topology evidence="1 7">Single-pass type I membrane protein</topology>
    </subcellularLocation>
</comment>
<keyword evidence="11" id="KW-1185">Reference proteome</keyword>
<keyword evidence="6 8" id="KW-0472">Membrane</keyword>
<keyword evidence="3 7" id="KW-0812">Transmembrane</keyword>
<gene>
    <name evidence="10" type="ORF">LUZ61_003347</name>
</gene>
<comment type="caution">
    <text evidence="10">The sequence shown here is derived from an EMBL/GenBank/DDBJ whole genome shotgun (WGS) entry which is preliminary data.</text>
</comment>
<feature type="transmembrane region" description="Helical" evidence="8">
    <location>
        <begin position="202"/>
        <end position="221"/>
    </location>
</feature>
<dbReference type="AlphaFoldDB" id="A0AAD6ESL8"/>
<evidence type="ECO:0000256" key="5">
    <source>
        <dbReference type="ARBA" id="ARBA00022989"/>
    </source>
</evidence>